<dbReference type="AlphaFoldDB" id="L7VV65"/>
<proteinExistence type="predicted"/>
<feature type="region of interest" description="Disordered" evidence="1">
    <location>
        <begin position="20"/>
        <end position="51"/>
    </location>
</feature>
<sequence length="185" mass="18234">MVVAVLAATATAIGACSSDAPTTQLADDPADITAPGPRPTAPPESTGGLSASGNDLIAQLQALQEEDDLCSVIGGEAFATLGSGEVDLAALVTNPSGVAQLVAVVDATFAHVVAISPAEVEPSMKVISDVWNRLARLGGGADAQRRSQEILAEPPVLEADEAVLTWAALNCPGIAASALGGGGAG</sequence>
<protein>
    <submittedName>
        <fullName evidence="2">Uncharacterized protein</fullName>
    </submittedName>
</protein>
<evidence type="ECO:0000256" key="1">
    <source>
        <dbReference type="SAM" id="MobiDB-lite"/>
    </source>
</evidence>
<organism evidence="2">
    <name type="scientific">uncultured bacterium A1Q1_fos_568</name>
    <dbReference type="NCBI Taxonomy" id="1256586"/>
    <lineage>
        <taxon>Bacteria</taxon>
        <taxon>environmental samples</taxon>
    </lineage>
</organism>
<evidence type="ECO:0000313" key="2">
    <source>
        <dbReference type="EMBL" id="AGC71206.1"/>
    </source>
</evidence>
<name>L7VV65_9BACT</name>
<dbReference type="EMBL" id="JX649865">
    <property type="protein sequence ID" value="AGC71206.1"/>
    <property type="molecule type" value="Genomic_DNA"/>
</dbReference>
<reference evidence="2" key="1">
    <citation type="submission" date="2012-09" db="EMBL/GenBank/DDBJ databases">
        <title>Metagenomic Characterization of a Microbial Community in Wastewater Detects High Levels of Antibiotic Resistance.</title>
        <authorList>
            <person name="Abrams M."/>
            <person name="Caldwell A."/>
            <person name="Vandaei E."/>
            <person name="Lee W."/>
            <person name="Perrott J."/>
            <person name="Khan S.Y."/>
            <person name="Ta J."/>
            <person name="Romero D."/>
            <person name="Nguyen V."/>
            <person name="Pourmand N."/>
            <person name="Ouverney C.C."/>
        </authorList>
    </citation>
    <scope>NUCLEOTIDE SEQUENCE</scope>
</reference>
<accession>L7VV65</accession>